<accession>A0A8E0VEN2</accession>
<dbReference type="AlphaFoldDB" id="A0A8E0VEN2"/>
<gene>
    <name evidence="1" type="ORF">FBUS_05861</name>
</gene>
<name>A0A8E0VEN2_9TREM</name>
<comment type="caution">
    <text evidence="1">The sequence shown here is derived from an EMBL/GenBank/DDBJ whole genome shotgun (WGS) entry which is preliminary data.</text>
</comment>
<dbReference type="OrthoDB" id="6229273at2759"/>
<dbReference type="EMBL" id="LUCM01010573">
    <property type="protein sequence ID" value="KAA0185287.1"/>
    <property type="molecule type" value="Genomic_DNA"/>
</dbReference>
<proteinExistence type="predicted"/>
<evidence type="ECO:0000313" key="1">
    <source>
        <dbReference type="EMBL" id="KAA0185287.1"/>
    </source>
</evidence>
<dbReference type="Proteomes" id="UP000728185">
    <property type="component" value="Unassembled WGS sequence"/>
</dbReference>
<protein>
    <submittedName>
        <fullName evidence="1">Uncharacterized protein</fullName>
    </submittedName>
</protein>
<organism evidence="1 2">
    <name type="scientific">Fasciolopsis buskii</name>
    <dbReference type="NCBI Taxonomy" id="27845"/>
    <lineage>
        <taxon>Eukaryota</taxon>
        <taxon>Metazoa</taxon>
        <taxon>Spiralia</taxon>
        <taxon>Lophotrochozoa</taxon>
        <taxon>Platyhelminthes</taxon>
        <taxon>Trematoda</taxon>
        <taxon>Digenea</taxon>
        <taxon>Plagiorchiida</taxon>
        <taxon>Echinostomata</taxon>
        <taxon>Echinostomatoidea</taxon>
        <taxon>Fasciolidae</taxon>
        <taxon>Fasciolopsis</taxon>
    </lineage>
</organism>
<feature type="non-terminal residue" evidence="1">
    <location>
        <position position="1"/>
    </location>
</feature>
<sequence length="175" mass="19184">TLLQPNGPGLGVALLLHDNTQAAFLLGTLKHWLELTGSIYRACLNILAQRDDAERRETILCEARLRLPIPVEWSVHGCPEEVKQKSVGPRGEVDLPNERLAERSFKPLFYTDTGLYCASMPVQINPDDIEDLINPGDGLVLRPVRLGILVTHVTASVPPGMSLQSVEHCVSTCAL</sequence>
<evidence type="ECO:0000313" key="2">
    <source>
        <dbReference type="Proteomes" id="UP000728185"/>
    </source>
</evidence>
<reference evidence="1" key="1">
    <citation type="submission" date="2019-05" db="EMBL/GenBank/DDBJ databases">
        <title>Annotation for the trematode Fasciolopsis buski.</title>
        <authorList>
            <person name="Choi Y.-J."/>
        </authorList>
    </citation>
    <scope>NUCLEOTIDE SEQUENCE</scope>
    <source>
        <strain evidence="1">HT</strain>
        <tissue evidence="1">Whole worm</tissue>
    </source>
</reference>
<keyword evidence="2" id="KW-1185">Reference proteome</keyword>